<name>A0A6G9IC76_9GAMM</name>
<evidence type="ECO:0000256" key="4">
    <source>
        <dbReference type="ARBA" id="ARBA00022519"/>
    </source>
</evidence>
<comment type="catalytic activity">
    <reaction evidence="9">
        <text>Typically cleaves a -Gly-|-Phe- bond to release an N-terminal, basic peptide of 5-8 residues from type IV prepilin, and then N-methylates the new N-terminal amino group, the methyl donor being S-adenosyl-L-methionine.</text>
        <dbReference type="EC" id="3.4.23.43"/>
    </reaction>
</comment>
<dbReference type="FunCoup" id="A0A6G9IC76">
    <property type="interactions" value="282"/>
</dbReference>
<evidence type="ECO:0000256" key="8">
    <source>
        <dbReference type="RuleBase" id="RU003793"/>
    </source>
</evidence>
<dbReference type="RefSeq" id="WP_166917036.1">
    <property type="nucleotide sequence ID" value="NZ_CP050253.1"/>
</dbReference>
<evidence type="ECO:0000256" key="9">
    <source>
        <dbReference type="RuleBase" id="RU003794"/>
    </source>
</evidence>
<dbReference type="PANTHER" id="PTHR30487:SF0">
    <property type="entry name" value="PREPILIN LEADER PEPTIDASE_N-METHYLTRANSFERASE-RELATED"/>
    <property type="match status" value="1"/>
</dbReference>
<organism evidence="13 14">
    <name type="scientific">Zophobihabitans entericus</name>
    <dbReference type="NCBI Taxonomy" id="1635327"/>
    <lineage>
        <taxon>Bacteria</taxon>
        <taxon>Pseudomonadati</taxon>
        <taxon>Pseudomonadota</taxon>
        <taxon>Gammaproteobacteria</taxon>
        <taxon>Orbales</taxon>
        <taxon>Orbaceae</taxon>
        <taxon>Zophobihabitans</taxon>
    </lineage>
</organism>
<dbReference type="GO" id="GO:0008168">
    <property type="term" value="F:methyltransferase activity"/>
    <property type="evidence" value="ECO:0007669"/>
    <property type="project" value="UniProtKB-KW"/>
</dbReference>
<keyword evidence="6 10" id="KW-1133">Transmembrane helix</keyword>
<keyword evidence="14" id="KW-1185">Reference proteome</keyword>
<dbReference type="PRINTS" id="PR00864">
    <property type="entry name" value="PREPILNPTASE"/>
</dbReference>
<evidence type="ECO:0000256" key="6">
    <source>
        <dbReference type="ARBA" id="ARBA00022989"/>
    </source>
</evidence>
<keyword evidence="9" id="KW-0645">Protease</keyword>
<evidence type="ECO:0000259" key="11">
    <source>
        <dbReference type="Pfam" id="PF01478"/>
    </source>
</evidence>
<keyword evidence="4" id="KW-0997">Cell inner membrane</keyword>
<dbReference type="InterPro" id="IPR000045">
    <property type="entry name" value="Prepilin_IV_endopep_pep"/>
</dbReference>
<dbReference type="GO" id="GO:0005886">
    <property type="term" value="C:plasma membrane"/>
    <property type="evidence" value="ECO:0007669"/>
    <property type="project" value="UniProtKB-SubCell"/>
</dbReference>
<protein>
    <recommendedName>
        <fullName evidence="9">Prepilin leader peptidase/N-methyltransferase</fullName>
        <ecNumber evidence="9">2.1.1.-</ecNumber>
        <ecNumber evidence="9">3.4.23.43</ecNumber>
    </recommendedName>
</protein>
<evidence type="ECO:0000256" key="5">
    <source>
        <dbReference type="ARBA" id="ARBA00022692"/>
    </source>
</evidence>
<evidence type="ECO:0000313" key="14">
    <source>
        <dbReference type="Proteomes" id="UP000501168"/>
    </source>
</evidence>
<feature type="transmembrane region" description="Helical" evidence="10">
    <location>
        <begin position="155"/>
        <end position="176"/>
    </location>
</feature>
<dbReference type="Pfam" id="PF06750">
    <property type="entry name" value="A24_N_bact"/>
    <property type="match status" value="1"/>
</dbReference>
<dbReference type="InterPro" id="IPR050882">
    <property type="entry name" value="Prepilin_peptidase/N-MTase"/>
</dbReference>
<dbReference type="InterPro" id="IPR010627">
    <property type="entry name" value="Prepilin_pept_A24_N"/>
</dbReference>
<evidence type="ECO:0000256" key="2">
    <source>
        <dbReference type="ARBA" id="ARBA00005801"/>
    </source>
</evidence>
<proteinExistence type="inferred from homology"/>
<dbReference type="GO" id="GO:0032259">
    <property type="term" value="P:methylation"/>
    <property type="evidence" value="ECO:0007669"/>
    <property type="project" value="UniProtKB-KW"/>
</dbReference>
<comment type="subcellular location">
    <subcellularLocation>
        <location evidence="1">Cell inner membrane</location>
        <topology evidence="1">Multi-pass membrane protein</topology>
    </subcellularLocation>
    <subcellularLocation>
        <location evidence="9">Cell membrane</location>
        <topology evidence="9">Multi-pass membrane protein</topology>
    </subcellularLocation>
</comment>
<dbReference type="EMBL" id="CP050253">
    <property type="protein sequence ID" value="QIQ21836.1"/>
    <property type="molecule type" value="Genomic_DNA"/>
</dbReference>
<comment type="similarity">
    <text evidence="2 8">Belongs to the peptidase A24 family.</text>
</comment>
<feature type="transmembrane region" description="Helical" evidence="10">
    <location>
        <begin position="6"/>
        <end position="24"/>
    </location>
</feature>
<gene>
    <name evidence="13" type="ORF">IPMB12_09175</name>
</gene>
<evidence type="ECO:0000256" key="7">
    <source>
        <dbReference type="ARBA" id="ARBA00023136"/>
    </source>
</evidence>
<feature type="transmembrane region" description="Helical" evidence="10">
    <location>
        <begin position="77"/>
        <end position="95"/>
    </location>
</feature>
<dbReference type="Pfam" id="PF01478">
    <property type="entry name" value="Peptidase_A24"/>
    <property type="match status" value="1"/>
</dbReference>
<dbReference type="InterPro" id="IPR014032">
    <property type="entry name" value="Peptidase_A24A_bac"/>
</dbReference>
<sequence length="251" mass="28466">MNILIIALVGACVGSFLNVIVYRWQQASSVWHLLNLITFDRSRCPHCQIQLSVIDLIPVFSWLLLKGKCRSCFIKISSRYFVIEIITTTVFILLSNHFNTPLQIMLFCGLSCWFIVLALIDLDNYLLPDILTLPLLWFGLLCACWKITLLSLEQAFLGCIIGFLLLWIPANLYYLFTKKTGLGGGDIKLLSALGTWIPYTQLPYLLIIASLAGLGYSLYLYLIKKSLPRKIPFGPCLLLSGWLLMIYFSPN</sequence>
<dbReference type="KEGG" id="orb:IPMB12_09175"/>
<feature type="transmembrane region" description="Helical" evidence="10">
    <location>
        <begin position="196"/>
        <end position="219"/>
    </location>
</feature>
<keyword evidence="7 10" id="KW-0472">Membrane</keyword>
<evidence type="ECO:0000256" key="3">
    <source>
        <dbReference type="ARBA" id="ARBA00022475"/>
    </source>
</evidence>
<feature type="transmembrane region" description="Helical" evidence="10">
    <location>
        <begin position="126"/>
        <end position="148"/>
    </location>
</feature>
<feature type="transmembrane region" description="Helical" evidence="10">
    <location>
        <begin position="231"/>
        <end position="249"/>
    </location>
</feature>
<reference evidence="13 14" key="1">
    <citation type="submission" date="2020-03" db="EMBL/GenBank/DDBJ databases">
        <title>Complete genome sequence of Orbus sp. IPMB12 (BCRC 80908).</title>
        <authorList>
            <person name="Lo W.-S."/>
            <person name="Chang T.-H."/>
            <person name="Kuo C.-H."/>
        </authorList>
    </citation>
    <scope>NUCLEOTIDE SEQUENCE [LARGE SCALE GENOMIC DNA]</scope>
    <source>
        <strain evidence="13 14">IPMB12</strain>
    </source>
</reference>
<keyword evidence="3" id="KW-1003">Cell membrane</keyword>
<dbReference type="EC" id="2.1.1.-" evidence="9"/>
<dbReference type="EC" id="3.4.23.43" evidence="9"/>
<keyword evidence="9" id="KW-0489">Methyltransferase</keyword>
<dbReference type="AlphaFoldDB" id="A0A6G9IC76"/>
<evidence type="ECO:0000313" key="13">
    <source>
        <dbReference type="EMBL" id="QIQ21836.1"/>
    </source>
</evidence>
<evidence type="ECO:0000256" key="1">
    <source>
        <dbReference type="ARBA" id="ARBA00004429"/>
    </source>
</evidence>
<keyword evidence="9" id="KW-0511">Multifunctional enzyme</keyword>
<keyword evidence="9" id="KW-0378">Hydrolase</keyword>
<evidence type="ECO:0000256" key="10">
    <source>
        <dbReference type="SAM" id="Phobius"/>
    </source>
</evidence>
<feature type="domain" description="Prepilin type IV endopeptidase peptidase" evidence="11">
    <location>
        <begin position="110"/>
        <end position="218"/>
    </location>
</feature>
<comment type="function">
    <text evidence="9">Plays an essential role in type IV pili and type II pseudopili formation by proteolytically removing the leader sequence from substrate proteins and subsequently monomethylating the alpha-amino group of the newly exposed N-terminal phenylalanine.</text>
</comment>
<dbReference type="GO" id="GO:0006465">
    <property type="term" value="P:signal peptide processing"/>
    <property type="evidence" value="ECO:0007669"/>
    <property type="project" value="TreeGrafter"/>
</dbReference>
<accession>A0A6G9IC76</accession>
<dbReference type="GO" id="GO:0004190">
    <property type="term" value="F:aspartic-type endopeptidase activity"/>
    <property type="evidence" value="ECO:0007669"/>
    <property type="project" value="UniProtKB-EC"/>
</dbReference>
<dbReference type="InParanoid" id="A0A6G9IC76"/>
<keyword evidence="5 9" id="KW-0812">Transmembrane</keyword>
<feature type="domain" description="Prepilin peptidase A24 N-terminal" evidence="12">
    <location>
        <begin position="8"/>
        <end position="97"/>
    </location>
</feature>
<dbReference type="Proteomes" id="UP000501168">
    <property type="component" value="Chromosome"/>
</dbReference>
<dbReference type="PANTHER" id="PTHR30487">
    <property type="entry name" value="TYPE 4 PREPILIN-LIKE PROTEINS LEADER PEPTIDE-PROCESSING ENZYME"/>
    <property type="match status" value="1"/>
</dbReference>
<keyword evidence="9" id="KW-0808">Transferase</keyword>
<feature type="transmembrane region" description="Helical" evidence="10">
    <location>
        <begin position="102"/>
        <end position="120"/>
    </location>
</feature>
<evidence type="ECO:0000259" key="12">
    <source>
        <dbReference type="Pfam" id="PF06750"/>
    </source>
</evidence>
<dbReference type="Gene3D" id="1.20.120.1220">
    <property type="match status" value="1"/>
</dbReference>